<evidence type="ECO:0000313" key="2">
    <source>
        <dbReference type="EMBL" id="MBY81479.1"/>
    </source>
</evidence>
<evidence type="ECO:0000256" key="1">
    <source>
        <dbReference type="SAM" id="SignalP"/>
    </source>
</evidence>
<dbReference type="OrthoDB" id="6622755at2759"/>
<evidence type="ECO:0000313" key="3">
    <source>
        <dbReference type="Proteomes" id="UP000694846"/>
    </source>
</evidence>
<organism evidence="2">
    <name type="scientific">Sipha flava</name>
    <name type="common">yellow sugarcane aphid</name>
    <dbReference type="NCBI Taxonomy" id="143950"/>
    <lineage>
        <taxon>Eukaryota</taxon>
        <taxon>Metazoa</taxon>
        <taxon>Ecdysozoa</taxon>
        <taxon>Arthropoda</taxon>
        <taxon>Hexapoda</taxon>
        <taxon>Insecta</taxon>
        <taxon>Pterygota</taxon>
        <taxon>Neoptera</taxon>
        <taxon>Paraneoptera</taxon>
        <taxon>Hemiptera</taxon>
        <taxon>Sternorrhyncha</taxon>
        <taxon>Aphidomorpha</taxon>
        <taxon>Aphidoidea</taxon>
        <taxon>Aphididae</taxon>
        <taxon>Sipha</taxon>
    </lineage>
</organism>
<feature type="signal peptide" evidence="1">
    <location>
        <begin position="1"/>
        <end position="21"/>
    </location>
</feature>
<dbReference type="GeneID" id="112689015"/>
<dbReference type="Proteomes" id="UP000694846">
    <property type="component" value="Unplaced"/>
</dbReference>
<keyword evidence="1" id="KW-0732">Signal</keyword>
<dbReference type="RefSeq" id="XP_025418293.1">
    <property type="nucleotide sequence ID" value="XM_025562508.1"/>
</dbReference>
<reference evidence="4" key="2">
    <citation type="submission" date="2025-04" db="UniProtKB">
        <authorList>
            <consortium name="RefSeq"/>
        </authorList>
    </citation>
    <scope>IDENTIFICATION</scope>
    <source>
        <tissue evidence="4">Whole body</tissue>
    </source>
</reference>
<accession>A0A2S2QUP1</accession>
<evidence type="ECO:0000313" key="4">
    <source>
        <dbReference type="RefSeq" id="XP_025418293.1"/>
    </source>
</evidence>
<name>A0A2S2QUP1_9HEMI</name>
<sequence length="263" mass="29110">MKLNTTLLICLFFSSIIAIKASRNDEDGDVDETFEISMEQNEDNQIDEETNGADGEIEIEQNQCVEFMPSDRLALVERSLPKNKKAFVGDGMAKKTLCNTFKESMKSRAATNGLENLEREWLTMIAGPEAERLVDTFGGNFKKFVTSPNGAEMANTVTSTLHSLLARAGAETRHSGLGEVISMIISLFRSPEMPEIVNLTGGLIISAVNKENGLAVIHQFWVEVQKLLDVKNVNRKVQTAFDNLLTTMNELAKKQPRNKSAPV</sequence>
<reference evidence="2" key="1">
    <citation type="submission" date="2018-04" db="EMBL/GenBank/DDBJ databases">
        <title>Transcriptome assembly of Sipha flava.</title>
        <authorList>
            <person name="Scully E.D."/>
            <person name="Geib S.M."/>
            <person name="Palmer N.A."/>
            <person name="Koch K."/>
            <person name="Bradshaw J."/>
            <person name="Heng-Moss T."/>
            <person name="Sarath G."/>
        </authorList>
    </citation>
    <scope>NUCLEOTIDE SEQUENCE</scope>
</reference>
<keyword evidence="3" id="KW-1185">Reference proteome</keyword>
<dbReference type="EMBL" id="GGMS01012276">
    <property type="protein sequence ID" value="MBY81479.1"/>
    <property type="molecule type" value="Transcribed_RNA"/>
</dbReference>
<gene>
    <name evidence="4" type="primary">LOC112689015</name>
    <name evidence="2" type="ORF">g.114135</name>
</gene>
<feature type="chain" id="PRO_5044579269" evidence="1">
    <location>
        <begin position="22"/>
        <end position="263"/>
    </location>
</feature>
<dbReference type="AlphaFoldDB" id="A0A2S2QUP1"/>
<proteinExistence type="predicted"/>
<protein>
    <submittedName>
        <fullName evidence="4">Uncharacterized protein LOC112689015</fullName>
    </submittedName>
</protein>